<dbReference type="InterPro" id="IPR011989">
    <property type="entry name" value="ARM-like"/>
</dbReference>
<reference evidence="2 3" key="1">
    <citation type="journal article" date="2016" name="PLoS Pathog.">
        <title>Biosynthesis of antibiotic leucinostatins in bio-control fungus Purpureocillium lilacinum and their inhibition on phytophthora revealed by genome mining.</title>
        <authorList>
            <person name="Wang G."/>
            <person name="Liu Z."/>
            <person name="Lin R."/>
            <person name="Li E."/>
            <person name="Mao Z."/>
            <person name="Ling J."/>
            <person name="Yang Y."/>
            <person name="Yin W.B."/>
            <person name="Xie B."/>
        </authorList>
    </citation>
    <scope>NUCLEOTIDE SEQUENCE [LARGE SCALE GENOMIC DNA]</scope>
    <source>
        <strain evidence="2">170</strain>
    </source>
</reference>
<gene>
    <name evidence="2" type="ORF">VFPPC_13048</name>
</gene>
<evidence type="ECO:0000313" key="3">
    <source>
        <dbReference type="Proteomes" id="UP000078397"/>
    </source>
</evidence>
<keyword evidence="3" id="KW-1185">Reference proteome</keyword>
<proteinExistence type="predicted"/>
<feature type="region of interest" description="Disordered" evidence="1">
    <location>
        <begin position="1"/>
        <end position="32"/>
    </location>
</feature>
<comment type="caution">
    <text evidence="2">The sequence shown here is derived from an EMBL/GenBank/DDBJ whole genome shotgun (WGS) entry which is preliminary data.</text>
</comment>
<dbReference type="GeneID" id="28854819"/>
<accession>A0A179G763</accession>
<dbReference type="PANTHER" id="PTHR10957">
    <property type="entry name" value="RAP1 GTPASE-GDP DISSOCIATION STIMULATOR 1"/>
    <property type="match status" value="1"/>
</dbReference>
<dbReference type="RefSeq" id="XP_018149720.1">
    <property type="nucleotide sequence ID" value="XM_018290825.1"/>
</dbReference>
<dbReference type="SUPFAM" id="SSF48371">
    <property type="entry name" value="ARM repeat"/>
    <property type="match status" value="1"/>
</dbReference>
<dbReference type="InterPro" id="IPR016024">
    <property type="entry name" value="ARM-type_fold"/>
</dbReference>
<evidence type="ECO:0000256" key="1">
    <source>
        <dbReference type="SAM" id="MobiDB-lite"/>
    </source>
</evidence>
<dbReference type="STRING" id="1380566.A0A179G763"/>
<dbReference type="KEGG" id="pchm:VFPPC_13048"/>
<organism evidence="2 3">
    <name type="scientific">Pochonia chlamydosporia 170</name>
    <dbReference type="NCBI Taxonomy" id="1380566"/>
    <lineage>
        <taxon>Eukaryota</taxon>
        <taxon>Fungi</taxon>
        <taxon>Dikarya</taxon>
        <taxon>Ascomycota</taxon>
        <taxon>Pezizomycotina</taxon>
        <taxon>Sordariomycetes</taxon>
        <taxon>Hypocreomycetidae</taxon>
        <taxon>Hypocreales</taxon>
        <taxon>Clavicipitaceae</taxon>
        <taxon>Pochonia</taxon>
    </lineage>
</organism>
<dbReference type="Proteomes" id="UP000078397">
    <property type="component" value="Unassembled WGS sequence"/>
</dbReference>
<protein>
    <submittedName>
        <fullName evidence="2">Armadillo-type fold domain-containing protein</fullName>
    </submittedName>
</protein>
<sequence length="670" mass="73023">MTPQEVATLLQEHGSSRKPDASENSSQTSDDRLRRTKLLSAVLTECKEAWAARSEELDLVAEKLGDGSRDVAWRLPFGDSGILGFFLDLLAEGGLRQNLHKHSLRLIGNSCADTDENRARVVENDRLSAITKHLTDQSLLPLNIPVIYNILVDYDPAQVLASKSQLNKQLVAILSLPHISKHASTVPHICKILALLVPQEGEFAVADPSTVNILLSLANQPEAKEDVDVFIALVEVAVAYLANEDFQLRVITEDKMGLFVDTFYYIHAGLDIDGIDDEDAVAQLKELRVSLLSTLADISGNDQFVAAYPLPDAVPQTFLAWIRGNNASLQTAACLALGNTSRSDKASIALVNEYKAHEPLASLLANPAVTDSQLLHAACSFLKNLAIPADNKTQLEALLRPQCVPRIFSLDTLPLIQFAAVSLTRLLLLNCPSNVRQICAVVNSDSLEDSASQQSSANGIISLFGRSDAEPTKVEAARCVAGICRVLYSSPVSEILQASGSNDHTDEARRARFFEEHQIEAPIRFLITQEKWPSLRSEVWFVLALMSRSKDGARVVASVLDDKAVEAVLVETITGQKPTDDENPALESKPEESLLGPAFSSEAGELQLEPQQVDPKQQASMLKLDRENALILCTELKKNSESGLSPEKLAVLQNLVRTGTQLVVADRTKT</sequence>
<name>A0A179G763_METCM</name>
<dbReference type="OrthoDB" id="26149at2759"/>
<dbReference type="GO" id="GO:0005085">
    <property type="term" value="F:guanyl-nucleotide exchange factor activity"/>
    <property type="evidence" value="ECO:0007669"/>
    <property type="project" value="InterPro"/>
</dbReference>
<evidence type="ECO:0000313" key="2">
    <source>
        <dbReference type="EMBL" id="OAQ73637.1"/>
    </source>
</evidence>
<dbReference type="EMBL" id="LSBJ02000001">
    <property type="protein sequence ID" value="OAQ73637.1"/>
    <property type="molecule type" value="Genomic_DNA"/>
</dbReference>
<dbReference type="Gene3D" id="1.25.10.10">
    <property type="entry name" value="Leucine-rich Repeat Variant"/>
    <property type="match status" value="1"/>
</dbReference>
<dbReference type="InterPro" id="IPR040144">
    <property type="entry name" value="RAP1GDS1"/>
</dbReference>
<dbReference type="AlphaFoldDB" id="A0A179G763"/>